<gene>
    <name evidence="3" type="ORF">HMPREF1979_02996</name>
</gene>
<sequence>MSQYPGSAYSASSAGWSANGYDPAPPGGQPSQYPSAAPFQAPQTSYSGAAGQPAASKNLTAPTILAVAGLVVLLIAIIGGIGSAVTRGQFDATIADLPDEQAATVGLDKGSTYGLFYSDGDDAPDCSVTSPGGDDVATKSSSSSTKVKGGTLFTTFSPSESGSYTVDCNNASGVSVGEIVAPSSAKATLLSLFGVVGSIIFAVLGLGMGAGGMAWRSKLAAAGATPAPAAAGGSFDAATGTAAGSPAVYTQGAWQSGQQAPYEQYAQQSQFQQPDPAAQQAPYVPSAAGAEAPQYSPMAPTTQLGWAGQQPAQQQAQPEQPSVFTQPVQPGQPGQPGQYQPGQPNQYQPGQPGQPGQYNQPGGWPAQ</sequence>
<evidence type="ECO:0000256" key="2">
    <source>
        <dbReference type="SAM" id="Phobius"/>
    </source>
</evidence>
<feature type="region of interest" description="Disordered" evidence="1">
    <location>
        <begin position="260"/>
        <end position="367"/>
    </location>
</feature>
<reference evidence="3 4" key="1">
    <citation type="submission" date="2013-08" db="EMBL/GenBank/DDBJ databases">
        <authorList>
            <person name="Weinstock G."/>
            <person name="Sodergren E."/>
            <person name="Wylie T."/>
            <person name="Fulton L."/>
            <person name="Fulton R."/>
            <person name="Fronick C."/>
            <person name="O'Laughlin M."/>
            <person name="Godfrey J."/>
            <person name="Miner T."/>
            <person name="Herter B."/>
            <person name="Appelbaum E."/>
            <person name="Cordes M."/>
            <person name="Lek S."/>
            <person name="Wollam A."/>
            <person name="Pepin K.H."/>
            <person name="Palsikar V.B."/>
            <person name="Mitreva M."/>
            <person name="Wilson R.K."/>
        </authorList>
    </citation>
    <scope>NUCLEOTIDE SEQUENCE [LARGE SCALE GENOMIC DNA]</scope>
    <source>
        <strain evidence="3 4">F0542</strain>
    </source>
</reference>
<keyword evidence="4" id="KW-1185">Reference proteome</keyword>
<protein>
    <submittedName>
        <fullName evidence="3">Uncharacterized protein</fullName>
    </submittedName>
</protein>
<dbReference type="AlphaFoldDB" id="U1RU58"/>
<accession>U1RU58</accession>
<dbReference type="RefSeq" id="WP_021609675.1">
    <property type="nucleotide sequence ID" value="NZ_KE952006.1"/>
</dbReference>
<evidence type="ECO:0000313" key="3">
    <source>
        <dbReference type="EMBL" id="ERH21957.1"/>
    </source>
</evidence>
<feature type="compositionally biased region" description="Low complexity" evidence="1">
    <location>
        <begin position="1"/>
        <end position="21"/>
    </location>
</feature>
<dbReference type="Proteomes" id="UP000016536">
    <property type="component" value="Unassembled WGS sequence"/>
</dbReference>
<feature type="transmembrane region" description="Helical" evidence="2">
    <location>
        <begin position="189"/>
        <end position="215"/>
    </location>
</feature>
<dbReference type="HOGENOM" id="CLU_770805_0_0_11"/>
<proteinExistence type="predicted"/>
<keyword evidence="2" id="KW-0812">Transmembrane</keyword>
<name>U1RU58_9ACTO</name>
<keyword evidence="2" id="KW-0472">Membrane</keyword>
<comment type="caution">
    <text evidence="3">The sequence shown here is derived from an EMBL/GenBank/DDBJ whole genome shotgun (WGS) entry which is preliminary data.</text>
</comment>
<evidence type="ECO:0000313" key="4">
    <source>
        <dbReference type="Proteomes" id="UP000016536"/>
    </source>
</evidence>
<feature type="transmembrane region" description="Helical" evidence="2">
    <location>
        <begin position="64"/>
        <end position="85"/>
    </location>
</feature>
<feature type="compositionally biased region" description="Low complexity" evidence="1">
    <location>
        <begin position="329"/>
        <end position="367"/>
    </location>
</feature>
<feature type="region of interest" description="Disordered" evidence="1">
    <location>
        <begin position="1"/>
        <end position="53"/>
    </location>
</feature>
<dbReference type="PATRIC" id="fig|1321818.3.peg.2476"/>
<feature type="compositionally biased region" description="Low complexity" evidence="1">
    <location>
        <begin position="261"/>
        <end position="283"/>
    </location>
</feature>
<organism evidence="3 4">
    <name type="scientific">Actinomyces johnsonii F0542</name>
    <dbReference type="NCBI Taxonomy" id="1321818"/>
    <lineage>
        <taxon>Bacteria</taxon>
        <taxon>Bacillati</taxon>
        <taxon>Actinomycetota</taxon>
        <taxon>Actinomycetes</taxon>
        <taxon>Actinomycetales</taxon>
        <taxon>Actinomycetaceae</taxon>
        <taxon>Actinomyces</taxon>
    </lineage>
</organism>
<dbReference type="EMBL" id="AWSE01000233">
    <property type="protein sequence ID" value="ERH21957.1"/>
    <property type="molecule type" value="Genomic_DNA"/>
</dbReference>
<evidence type="ECO:0000256" key="1">
    <source>
        <dbReference type="SAM" id="MobiDB-lite"/>
    </source>
</evidence>
<keyword evidence="2" id="KW-1133">Transmembrane helix</keyword>
<feature type="compositionally biased region" description="Low complexity" evidence="1">
    <location>
        <begin position="307"/>
        <end position="321"/>
    </location>
</feature>